<evidence type="ECO:0000256" key="1">
    <source>
        <dbReference type="ARBA" id="ARBA00004937"/>
    </source>
</evidence>
<dbReference type="InterPro" id="IPR036291">
    <property type="entry name" value="NAD(P)-bd_dom_sf"/>
</dbReference>
<protein>
    <recommendedName>
        <fullName evidence="7">Glucose-6-phosphate 1-dehydrogenase</fullName>
        <ecNumber evidence="7">1.1.1.49</ecNumber>
    </recommendedName>
</protein>
<feature type="domain" description="Glucose-6-phosphate dehydrogenase NAD-binding" evidence="8">
    <location>
        <begin position="9"/>
        <end position="191"/>
    </location>
</feature>
<dbReference type="InterPro" id="IPR022675">
    <property type="entry name" value="G6P_DH_C"/>
</dbReference>
<dbReference type="HAMAP" id="MF_00966">
    <property type="entry name" value="G6PD"/>
    <property type="match status" value="1"/>
</dbReference>
<dbReference type="SUPFAM" id="SSF51735">
    <property type="entry name" value="NAD(P)-binding Rossmann-fold domains"/>
    <property type="match status" value="1"/>
</dbReference>
<dbReference type="PANTHER" id="PTHR23429:SF0">
    <property type="entry name" value="GLUCOSE-6-PHOSPHATE 1-DEHYDROGENASE"/>
    <property type="match status" value="1"/>
</dbReference>
<gene>
    <name evidence="10" type="ORF">GBAR_LOCUS9745</name>
</gene>
<accession>A0AA35RS20</accession>
<dbReference type="InterPro" id="IPR001282">
    <property type="entry name" value="G6P_DH"/>
</dbReference>
<organism evidence="10 11">
    <name type="scientific">Geodia barretti</name>
    <name type="common">Barrett's horny sponge</name>
    <dbReference type="NCBI Taxonomy" id="519541"/>
    <lineage>
        <taxon>Eukaryota</taxon>
        <taxon>Metazoa</taxon>
        <taxon>Porifera</taxon>
        <taxon>Demospongiae</taxon>
        <taxon>Heteroscleromorpha</taxon>
        <taxon>Tetractinellida</taxon>
        <taxon>Astrophorina</taxon>
        <taxon>Geodiidae</taxon>
        <taxon>Geodia</taxon>
    </lineage>
</organism>
<evidence type="ECO:0000313" key="11">
    <source>
        <dbReference type="Proteomes" id="UP001174909"/>
    </source>
</evidence>
<dbReference type="EMBL" id="CASHTH010001466">
    <property type="protein sequence ID" value="CAI8015783.1"/>
    <property type="molecule type" value="Genomic_DNA"/>
</dbReference>
<evidence type="ECO:0000256" key="2">
    <source>
        <dbReference type="ARBA" id="ARBA00022526"/>
    </source>
</evidence>
<evidence type="ECO:0000259" key="9">
    <source>
        <dbReference type="Pfam" id="PF02781"/>
    </source>
</evidence>
<dbReference type="GO" id="GO:0004345">
    <property type="term" value="F:glucose-6-phosphate dehydrogenase activity"/>
    <property type="evidence" value="ECO:0007669"/>
    <property type="project" value="UniProtKB-EC"/>
</dbReference>
<proteinExistence type="inferred from homology"/>
<keyword evidence="3 7" id="KW-0521">NADP</keyword>
<evidence type="ECO:0000256" key="7">
    <source>
        <dbReference type="RuleBase" id="RU362120"/>
    </source>
</evidence>
<dbReference type="SUPFAM" id="SSF55347">
    <property type="entry name" value="Glyceraldehyde-3-phosphate dehydrogenase-like, C-terminal domain"/>
    <property type="match status" value="1"/>
</dbReference>
<keyword evidence="2 7" id="KW-0313">Glucose metabolism</keyword>
<dbReference type="AlphaFoldDB" id="A0AA35RS20"/>
<dbReference type="Pfam" id="PF00479">
    <property type="entry name" value="G6PD_N"/>
    <property type="match status" value="1"/>
</dbReference>
<keyword evidence="4 7" id="KW-0560">Oxidoreductase</keyword>
<dbReference type="GO" id="GO:0050661">
    <property type="term" value="F:NADP binding"/>
    <property type="evidence" value="ECO:0007669"/>
    <property type="project" value="InterPro"/>
</dbReference>
<dbReference type="GO" id="GO:0009051">
    <property type="term" value="P:pentose-phosphate shunt, oxidative branch"/>
    <property type="evidence" value="ECO:0007669"/>
    <property type="project" value="TreeGrafter"/>
</dbReference>
<dbReference type="Pfam" id="PF02781">
    <property type="entry name" value="G6PD_C"/>
    <property type="match status" value="1"/>
</dbReference>
<dbReference type="InterPro" id="IPR022674">
    <property type="entry name" value="G6P_DH_NAD-bd"/>
</dbReference>
<dbReference type="PIRSF" id="PIRSF000110">
    <property type="entry name" value="G6PD"/>
    <property type="match status" value="1"/>
</dbReference>
<comment type="pathway">
    <text evidence="1 7">Carbohydrate degradation; pentose phosphate pathway; D-ribulose 5-phosphate from D-glucose 6-phosphate (oxidative stage): step 1/3.</text>
</comment>
<comment type="function">
    <text evidence="7">Catalyzes the rate-limiting step of the oxidative pentose-phosphate pathway, which represents a route for the dissimilation of carbohydrates besides glycolysis.</text>
</comment>
<sequence length="487" mass="55531">MSLESTSVVIFGGTGDLAQRKLVPALFELAYRGRAPENLRIVCFARSDFTSESYREFMWNKVSEFRDLAAHKEAWREFARRIHYIRGDLSDPDGLGVLKRGLQELDGGTDAPSNWLFYLSIAPWLFEPALRNMNVHGLADESTGWRRVVIEKPFGNDLASATELDNLVGQVFDESQVYRIDHYLGKHMVQNLLVFRFANAIFEPIWNRNYIDNVQITVAESIAVEDRGSYYNESGVVRDMVQNHMLQLLTLVAMEPPNIADSESLRNKKVEVLQAIRRNSGAEMARNAVRGQYDGYLAERGVPEGSITPTYAALRLFVDNWRWRDVPFYLRTGKAMAEKVSEIVIEFQKPPHSMFPLPSGEAIPSNLLRLSLQPDEGIHLGFQTKSPDIDIASMERTNLEFHYRSAFRDLSIPEDYERLLQDALLGDASLFIRNDHIEEAWKIVDPLIDAWTGLDISPLHIYSCGSWGPDAADALLAQDGRRWRRYN</sequence>
<evidence type="ECO:0000256" key="3">
    <source>
        <dbReference type="ARBA" id="ARBA00022857"/>
    </source>
</evidence>
<comment type="catalytic activity">
    <reaction evidence="6">
        <text>D-glucose 6-phosphate + NADP(+) = 6-phospho-D-glucono-1,5-lactone + NADPH + H(+)</text>
        <dbReference type="Rhea" id="RHEA:15841"/>
        <dbReference type="ChEBI" id="CHEBI:15378"/>
        <dbReference type="ChEBI" id="CHEBI:57783"/>
        <dbReference type="ChEBI" id="CHEBI:57955"/>
        <dbReference type="ChEBI" id="CHEBI:58349"/>
        <dbReference type="ChEBI" id="CHEBI:61548"/>
        <dbReference type="EC" id="1.1.1.49"/>
    </reaction>
    <physiologicalReaction direction="left-to-right" evidence="6">
        <dbReference type="Rhea" id="RHEA:15842"/>
    </physiologicalReaction>
</comment>
<name>A0AA35RS20_GEOBA</name>
<feature type="domain" description="Glucose-6-phosphate dehydrogenase C-terminal" evidence="9">
    <location>
        <begin position="193"/>
        <end position="484"/>
    </location>
</feature>
<dbReference type="Proteomes" id="UP001174909">
    <property type="component" value="Unassembled WGS sequence"/>
</dbReference>
<comment type="similarity">
    <text evidence="7">Belongs to the glucose-6-phosphate dehydrogenase family.</text>
</comment>
<dbReference type="NCBIfam" id="TIGR00871">
    <property type="entry name" value="zwf"/>
    <property type="match status" value="1"/>
</dbReference>
<keyword evidence="5 7" id="KW-0119">Carbohydrate metabolism</keyword>
<dbReference type="Gene3D" id="3.40.50.720">
    <property type="entry name" value="NAD(P)-binding Rossmann-like Domain"/>
    <property type="match status" value="1"/>
</dbReference>
<evidence type="ECO:0000256" key="6">
    <source>
        <dbReference type="ARBA" id="ARBA00047696"/>
    </source>
</evidence>
<evidence type="ECO:0000259" key="8">
    <source>
        <dbReference type="Pfam" id="PF00479"/>
    </source>
</evidence>
<dbReference type="PANTHER" id="PTHR23429">
    <property type="entry name" value="GLUCOSE-6-PHOSPHATE 1-DEHYDROGENASE G6PD"/>
    <property type="match status" value="1"/>
</dbReference>
<dbReference type="Gene3D" id="3.30.360.10">
    <property type="entry name" value="Dihydrodipicolinate Reductase, domain 2"/>
    <property type="match status" value="1"/>
</dbReference>
<dbReference type="GO" id="GO:0006006">
    <property type="term" value="P:glucose metabolic process"/>
    <property type="evidence" value="ECO:0007669"/>
    <property type="project" value="UniProtKB-KW"/>
</dbReference>
<reference evidence="10" key="1">
    <citation type="submission" date="2023-03" db="EMBL/GenBank/DDBJ databases">
        <authorList>
            <person name="Steffen K."/>
            <person name="Cardenas P."/>
        </authorList>
    </citation>
    <scope>NUCLEOTIDE SEQUENCE</scope>
</reference>
<evidence type="ECO:0000256" key="4">
    <source>
        <dbReference type="ARBA" id="ARBA00023002"/>
    </source>
</evidence>
<dbReference type="PRINTS" id="PR00079">
    <property type="entry name" value="G6PDHDRGNASE"/>
</dbReference>
<keyword evidence="11" id="KW-1185">Reference proteome</keyword>
<dbReference type="GO" id="GO:0005829">
    <property type="term" value="C:cytosol"/>
    <property type="evidence" value="ECO:0007669"/>
    <property type="project" value="TreeGrafter"/>
</dbReference>
<evidence type="ECO:0000313" key="10">
    <source>
        <dbReference type="EMBL" id="CAI8015783.1"/>
    </source>
</evidence>
<comment type="caution">
    <text evidence="10">The sequence shown here is derived from an EMBL/GenBank/DDBJ whole genome shotgun (WGS) entry which is preliminary data.</text>
</comment>
<evidence type="ECO:0000256" key="5">
    <source>
        <dbReference type="ARBA" id="ARBA00023277"/>
    </source>
</evidence>
<dbReference type="EC" id="1.1.1.49" evidence="7"/>